<reference evidence="5 6" key="1">
    <citation type="journal article" date="2010" name="Stand. Genomic Sci.">
        <title>Complete genome sequence of Spirochaeta smaragdinae type strain (SEBR 4228).</title>
        <authorList>
            <person name="Mavromatis K."/>
            <person name="Yasawong M."/>
            <person name="Chertkov O."/>
            <person name="Lapidus A."/>
            <person name="Lucas S."/>
            <person name="Nolan M."/>
            <person name="Del Rio T.G."/>
            <person name="Tice H."/>
            <person name="Cheng J.F."/>
            <person name="Pitluck S."/>
            <person name="Liolios K."/>
            <person name="Ivanova N."/>
            <person name="Tapia R."/>
            <person name="Han C."/>
            <person name="Bruce D."/>
            <person name="Goodwin L."/>
            <person name="Pati A."/>
            <person name="Chen A."/>
            <person name="Palaniappan K."/>
            <person name="Land M."/>
            <person name="Hauser L."/>
            <person name="Chang Y.J."/>
            <person name="Jeffries C.D."/>
            <person name="Detter J.C."/>
            <person name="Rohde M."/>
            <person name="Brambilla E."/>
            <person name="Spring S."/>
            <person name="Goker M."/>
            <person name="Sikorski J."/>
            <person name="Woyke T."/>
            <person name="Bristow J."/>
            <person name="Eisen J.A."/>
            <person name="Markowitz V."/>
            <person name="Hugenholtz P."/>
            <person name="Klenk H.P."/>
            <person name="Kyrpides N.C."/>
        </authorList>
    </citation>
    <scope>NUCLEOTIDE SEQUENCE [LARGE SCALE GENOMIC DNA]</scope>
    <source>
        <strain evidence="6">DSM 11293 / JCM 15392 / SEBR 4228</strain>
    </source>
</reference>
<feature type="domain" description="HTH gntR-type" evidence="4">
    <location>
        <begin position="12"/>
        <end position="79"/>
    </location>
</feature>
<accession>E1R3V8</accession>
<dbReference type="GO" id="GO:0003700">
    <property type="term" value="F:DNA-binding transcription factor activity"/>
    <property type="evidence" value="ECO:0007669"/>
    <property type="project" value="InterPro"/>
</dbReference>
<dbReference type="InterPro" id="IPR011663">
    <property type="entry name" value="UTRA"/>
</dbReference>
<gene>
    <name evidence="5" type="ordered locus">Spirs_2977</name>
</gene>
<dbReference type="PRINTS" id="PR00035">
    <property type="entry name" value="HTHGNTR"/>
</dbReference>
<dbReference type="SUPFAM" id="SSF64288">
    <property type="entry name" value="Chorismate lyase-like"/>
    <property type="match status" value="1"/>
</dbReference>
<evidence type="ECO:0000313" key="6">
    <source>
        <dbReference type="Proteomes" id="UP000002318"/>
    </source>
</evidence>
<keyword evidence="3" id="KW-0804">Transcription</keyword>
<evidence type="ECO:0000256" key="3">
    <source>
        <dbReference type="ARBA" id="ARBA00023163"/>
    </source>
</evidence>
<dbReference type="RefSeq" id="WP_013255538.1">
    <property type="nucleotide sequence ID" value="NC_014364.1"/>
</dbReference>
<dbReference type="Gene3D" id="3.40.1410.10">
    <property type="entry name" value="Chorismate lyase-like"/>
    <property type="match status" value="1"/>
</dbReference>
<protein>
    <submittedName>
        <fullName evidence="5">Transcriptional regulator, GntR family</fullName>
    </submittedName>
</protein>
<evidence type="ECO:0000313" key="5">
    <source>
        <dbReference type="EMBL" id="ADK82079.1"/>
    </source>
</evidence>
<dbReference type="PROSITE" id="PS50949">
    <property type="entry name" value="HTH_GNTR"/>
    <property type="match status" value="1"/>
</dbReference>
<dbReference type="Pfam" id="PF07702">
    <property type="entry name" value="UTRA"/>
    <property type="match status" value="1"/>
</dbReference>
<evidence type="ECO:0000256" key="2">
    <source>
        <dbReference type="ARBA" id="ARBA00023125"/>
    </source>
</evidence>
<dbReference type="PANTHER" id="PTHR44846:SF1">
    <property type="entry name" value="MANNOSYL-D-GLYCERATE TRANSPORT_METABOLISM SYSTEM REPRESSOR MNGR-RELATED"/>
    <property type="match status" value="1"/>
</dbReference>
<evidence type="ECO:0000256" key="1">
    <source>
        <dbReference type="ARBA" id="ARBA00023015"/>
    </source>
</evidence>
<organism evidence="5 6">
    <name type="scientific">Sediminispirochaeta smaragdinae (strain DSM 11293 / JCM 15392 / SEBR 4228)</name>
    <name type="common">Spirochaeta smaragdinae</name>
    <dbReference type="NCBI Taxonomy" id="573413"/>
    <lineage>
        <taxon>Bacteria</taxon>
        <taxon>Pseudomonadati</taxon>
        <taxon>Spirochaetota</taxon>
        <taxon>Spirochaetia</taxon>
        <taxon>Spirochaetales</taxon>
        <taxon>Spirochaetaceae</taxon>
        <taxon>Sediminispirochaeta</taxon>
    </lineage>
</organism>
<sequence length="249" mass="28195">MRKTQSIRVEASPLYVKTKEALIELILSRNFSGNRLPSETTLCEMLGVGRTTLREALMALNREGVITKKHGLGNLIHRTTLNAKMRIDTIHGFRKLLEDGGYRVSCKRTSPRWVTSIEVEGIDCSNCFEERFLLVENRYFADGHPAIYGHNYLCGSFVRESEAQEILSYQGSFYDLLGQFLTEEVANSINTFRPAIATAPLAEILDVGVGDPLIQWQESFIGIFDHIVCRSLISFNPAYVDLTLLRKWT</sequence>
<dbReference type="InterPro" id="IPR036388">
    <property type="entry name" value="WH-like_DNA-bd_sf"/>
</dbReference>
<dbReference type="eggNOG" id="COG2188">
    <property type="taxonomic scope" value="Bacteria"/>
</dbReference>
<dbReference type="Pfam" id="PF00392">
    <property type="entry name" value="GntR"/>
    <property type="match status" value="1"/>
</dbReference>
<evidence type="ECO:0000259" key="4">
    <source>
        <dbReference type="PROSITE" id="PS50949"/>
    </source>
</evidence>
<dbReference type="SUPFAM" id="SSF46785">
    <property type="entry name" value="Winged helix' DNA-binding domain"/>
    <property type="match status" value="1"/>
</dbReference>
<dbReference type="InterPro" id="IPR028978">
    <property type="entry name" value="Chorismate_lyase_/UTRA_dom_sf"/>
</dbReference>
<dbReference type="SMART" id="SM00345">
    <property type="entry name" value="HTH_GNTR"/>
    <property type="match status" value="1"/>
</dbReference>
<dbReference type="HOGENOM" id="CLU_063236_4_0_12"/>
<name>E1R3V8_SEDSS</name>
<dbReference type="STRING" id="573413.Spirs_2977"/>
<dbReference type="EMBL" id="CP002116">
    <property type="protein sequence ID" value="ADK82079.1"/>
    <property type="molecule type" value="Genomic_DNA"/>
</dbReference>
<keyword evidence="1" id="KW-0805">Transcription regulation</keyword>
<dbReference type="Proteomes" id="UP000002318">
    <property type="component" value="Chromosome"/>
</dbReference>
<dbReference type="GO" id="GO:0003677">
    <property type="term" value="F:DNA binding"/>
    <property type="evidence" value="ECO:0007669"/>
    <property type="project" value="UniProtKB-KW"/>
</dbReference>
<dbReference type="Gene3D" id="1.10.10.10">
    <property type="entry name" value="Winged helix-like DNA-binding domain superfamily/Winged helix DNA-binding domain"/>
    <property type="match status" value="1"/>
</dbReference>
<dbReference type="AlphaFoldDB" id="E1R3V8"/>
<dbReference type="KEGG" id="ssm:Spirs_2977"/>
<dbReference type="PANTHER" id="PTHR44846">
    <property type="entry name" value="MANNOSYL-D-GLYCERATE TRANSPORT/METABOLISM SYSTEM REPRESSOR MNGR-RELATED"/>
    <property type="match status" value="1"/>
</dbReference>
<dbReference type="InterPro" id="IPR036390">
    <property type="entry name" value="WH_DNA-bd_sf"/>
</dbReference>
<dbReference type="InterPro" id="IPR050679">
    <property type="entry name" value="Bact_HTH_transcr_reg"/>
</dbReference>
<keyword evidence="6" id="KW-1185">Reference proteome</keyword>
<keyword evidence="2" id="KW-0238">DNA-binding</keyword>
<proteinExistence type="predicted"/>
<dbReference type="CDD" id="cd07377">
    <property type="entry name" value="WHTH_GntR"/>
    <property type="match status" value="1"/>
</dbReference>
<dbReference type="GO" id="GO:0045892">
    <property type="term" value="P:negative regulation of DNA-templated transcription"/>
    <property type="evidence" value="ECO:0007669"/>
    <property type="project" value="TreeGrafter"/>
</dbReference>
<dbReference type="InterPro" id="IPR000524">
    <property type="entry name" value="Tscrpt_reg_HTH_GntR"/>
</dbReference>